<reference evidence="2 3" key="1">
    <citation type="submission" date="2024-09" db="EMBL/GenBank/DDBJ databases">
        <authorList>
            <person name="Sun Q."/>
            <person name="Mori K."/>
        </authorList>
    </citation>
    <scope>NUCLEOTIDE SEQUENCE [LARGE SCALE GENOMIC DNA]</scope>
    <source>
        <strain evidence="2 3">JCM 3307</strain>
    </source>
</reference>
<gene>
    <name evidence="2" type="ORF">ACFFTR_50310</name>
</gene>
<keyword evidence="3" id="KW-1185">Reference proteome</keyword>
<comment type="caution">
    <text evidence="2">The sequence shown here is derived from an EMBL/GenBank/DDBJ whole genome shotgun (WGS) entry which is preliminary data.</text>
</comment>
<accession>A0ABV5MR16</accession>
<dbReference type="Proteomes" id="UP001589608">
    <property type="component" value="Unassembled WGS sequence"/>
</dbReference>
<dbReference type="EMBL" id="JBHMCA010000089">
    <property type="protein sequence ID" value="MFB9451309.1"/>
    <property type="molecule type" value="Genomic_DNA"/>
</dbReference>
<proteinExistence type="predicted"/>
<evidence type="ECO:0000313" key="3">
    <source>
        <dbReference type="Proteomes" id="UP001589608"/>
    </source>
</evidence>
<protein>
    <submittedName>
        <fullName evidence="2">Uncharacterized protein</fullName>
    </submittedName>
</protein>
<name>A0ABV5MR16_9ACTN</name>
<evidence type="ECO:0000256" key="1">
    <source>
        <dbReference type="SAM" id="MobiDB-lite"/>
    </source>
</evidence>
<sequence>MAMHVTEDLTPECTERGLGHRTITGGPPFAPAHLEAPELRPAPELAEAMA</sequence>
<feature type="region of interest" description="Disordered" evidence="1">
    <location>
        <begin position="1"/>
        <end position="50"/>
    </location>
</feature>
<dbReference type="RefSeq" id="WP_223104507.1">
    <property type="nucleotide sequence ID" value="NZ_CP061913.1"/>
</dbReference>
<evidence type="ECO:0000313" key="2">
    <source>
        <dbReference type="EMBL" id="MFB9451309.1"/>
    </source>
</evidence>
<organism evidence="2 3">
    <name type="scientific">Dactylosporangium vinaceum</name>
    <dbReference type="NCBI Taxonomy" id="53362"/>
    <lineage>
        <taxon>Bacteria</taxon>
        <taxon>Bacillati</taxon>
        <taxon>Actinomycetota</taxon>
        <taxon>Actinomycetes</taxon>
        <taxon>Micromonosporales</taxon>
        <taxon>Micromonosporaceae</taxon>
        <taxon>Dactylosporangium</taxon>
    </lineage>
</organism>